<evidence type="ECO:0008006" key="2">
    <source>
        <dbReference type="Google" id="ProtNLM"/>
    </source>
</evidence>
<protein>
    <recommendedName>
        <fullName evidence="2">N-acetyltransferase domain-containing protein</fullName>
    </recommendedName>
</protein>
<dbReference type="EMBL" id="FMHG01000001">
    <property type="protein sequence ID" value="SCJ55524.1"/>
    <property type="molecule type" value="Genomic_DNA"/>
</dbReference>
<name>A0A1C6HCS6_9FIRM</name>
<proteinExistence type="predicted"/>
<reference evidence="1" key="1">
    <citation type="submission" date="2015-09" db="EMBL/GenBank/DDBJ databases">
        <authorList>
            <consortium name="Pathogen Informatics"/>
        </authorList>
    </citation>
    <scope>NUCLEOTIDE SEQUENCE</scope>
    <source>
        <strain evidence="1">2789STDY5834896</strain>
    </source>
</reference>
<accession>A0A1C6HCS6</accession>
<organism evidence="1">
    <name type="scientific">uncultured Anaerotruncus sp</name>
    <dbReference type="NCBI Taxonomy" id="905011"/>
    <lineage>
        <taxon>Bacteria</taxon>
        <taxon>Bacillati</taxon>
        <taxon>Bacillota</taxon>
        <taxon>Clostridia</taxon>
        <taxon>Eubacteriales</taxon>
        <taxon>Oscillospiraceae</taxon>
        <taxon>Anaerotruncus</taxon>
        <taxon>environmental samples</taxon>
    </lineage>
</organism>
<sequence>MITISRQGDCFVARDQSGQLASCHFAIQGDTVVLDALEYQDLPVIDGVLRACLAHCLDRDISFYRPGDECCRQTIAALGYPPAAGGAYSVPGLFMVKKCGGK</sequence>
<dbReference type="AlphaFoldDB" id="A0A1C6HCS6"/>
<gene>
    <name evidence="1" type="ORF">SAMEA3545359_00797</name>
</gene>
<evidence type="ECO:0000313" key="1">
    <source>
        <dbReference type="EMBL" id="SCJ55524.1"/>
    </source>
</evidence>